<protein>
    <submittedName>
        <fullName evidence="5">Caudovirus prohead protease</fullName>
    </submittedName>
</protein>
<evidence type="ECO:0000259" key="4">
    <source>
        <dbReference type="Pfam" id="PF04586"/>
    </source>
</evidence>
<comment type="caution">
    <text evidence="5">The sequence shown here is derived from an EMBL/GenBank/DDBJ whole genome shotgun (WGS) entry which is preliminary data.</text>
</comment>
<accession>A0A5C6C4L1</accession>
<dbReference type="OrthoDB" id="272868at2"/>
<keyword evidence="1" id="KW-1188">Viral release from host cell</keyword>
<evidence type="ECO:0000256" key="1">
    <source>
        <dbReference type="ARBA" id="ARBA00022612"/>
    </source>
</evidence>
<dbReference type="Proteomes" id="UP000319908">
    <property type="component" value="Unassembled WGS sequence"/>
</dbReference>
<dbReference type="EMBL" id="SJPU01000001">
    <property type="protein sequence ID" value="TWU19550.1"/>
    <property type="molecule type" value="Genomic_DNA"/>
</dbReference>
<name>A0A5C6C4L1_9BACT</name>
<keyword evidence="2 5" id="KW-0645">Protease</keyword>
<evidence type="ECO:0000313" key="5">
    <source>
        <dbReference type="EMBL" id="TWU19550.1"/>
    </source>
</evidence>
<sequence>MTKTEKRSALLPRSRAAIESRADGDAPVLISGYGAVYFDANDPETEYRVDFDLVERFRPGCFDKFLASDRDCFCAPFHDERRVLGRRSRLLQLSSDRRGLRYAVPYDPEDPDHVSIGAKIRRGDVSGASISFAAIAEEWRRDEENDRVIREVIEAELFHVGPVVGEAYAGTTAEIRTDAGGNWDMLQQRKAAFLAAESQGADELLFELDYLLLQ</sequence>
<dbReference type="AlphaFoldDB" id="A0A5C6C4L1"/>
<organism evidence="5 6">
    <name type="scientific">Allorhodopirellula heiligendammensis</name>
    <dbReference type="NCBI Taxonomy" id="2714739"/>
    <lineage>
        <taxon>Bacteria</taxon>
        <taxon>Pseudomonadati</taxon>
        <taxon>Planctomycetota</taxon>
        <taxon>Planctomycetia</taxon>
        <taxon>Pirellulales</taxon>
        <taxon>Pirellulaceae</taxon>
        <taxon>Allorhodopirellula</taxon>
    </lineage>
</organism>
<evidence type="ECO:0000313" key="6">
    <source>
        <dbReference type="Proteomes" id="UP000319908"/>
    </source>
</evidence>
<feature type="domain" description="Prohead serine protease" evidence="4">
    <location>
        <begin position="20"/>
        <end position="178"/>
    </location>
</feature>
<proteinExistence type="predicted"/>
<gene>
    <name evidence="5" type="ORF">Poly21_17240</name>
</gene>
<dbReference type="InterPro" id="IPR054613">
    <property type="entry name" value="Peptidase_S78_dom"/>
</dbReference>
<dbReference type="Pfam" id="PF04586">
    <property type="entry name" value="Peptidase_S78"/>
    <property type="match status" value="1"/>
</dbReference>
<evidence type="ECO:0000256" key="2">
    <source>
        <dbReference type="ARBA" id="ARBA00022670"/>
    </source>
</evidence>
<dbReference type="RefSeq" id="WP_146406334.1">
    <property type="nucleotide sequence ID" value="NZ_SJPU01000001.1"/>
</dbReference>
<keyword evidence="6" id="KW-1185">Reference proteome</keyword>
<keyword evidence="3" id="KW-0378">Hydrolase</keyword>
<dbReference type="GO" id="GO:0008233">
    <property type="term" value="F:peptidase activity"/>
    <property type="evidence" value="ECO:0007669"/>
    <property type="project" value="UniProtKB-KW"/>
</dbReference>
<dbReference type="GO" id="GO:0006508">
    <property type="term" value="P:proteolysis"/>
    <property type="evidence" value="ECO:0007669"/>
    <property type="project" value="UniProtKB-KW"/>
</dbReference>
<reference evidence="5 6" key="1">
    <citation type="journal article" date="2020" name="Antonie Van Leeuwenhoek">
        <title>Rhodopirellula heiligendammensis sp. nov., Rhodopirellula pilleata sp. nov., and Rhodopirellula solitaria sp. nov. isolated from natural or artificial marine surfaces in Northern Germany and California, USA, and emended description of the genus Rhodopirellula.</title>
        <authorList>
            <person name="Kallscheuer N."/>
            <person name="Wiegand S."/>
            <person name="Jogler M."/>
            <person name="Boedeker C."/>
            <person name="Peeters S.H."/>
            <person name="Rast P."/>
            <person name="Heuer A."/>
            <person name="Jetten M.S.M."/>
            <person name="Rohde M."/>
            <person name="Jogler C."/>
        </authorList>
    </citation>
    <scope>NUCLEOTIDE SEQUENCE [LARGE SCALE GENOMIC DNA]</scope>
    <source>
        <strain evidence="5 6">Poly21</strain>
    </source>
</reference>
<evidence type="ECO:0000256" key="3">
    <source>
        <dbReference type="ARBA" id="ARBA00022801"/>
    </source>
</evidence>